<dbReference type="RefSeq" id="WP_091829148.1">
    <property type="nucleotide sequence ID" value="NZ_FOAN01000001.1"/>
</dbReference>
<evidence type="ECO:0000313" key="1">
    <source>
        <dbReference type="EMBL" id="SEK36667.1"/>
    </source>
</evidence>
<keyword evidence="2" id="KW-1185">Reference proteome</keyword>
<proteinExistence type="predicted"/>
<accession>A0A1H7GGL2</accession>
<organism evidence="1 2">
    <name type="scientific">Bosea lupini</name>
    <dbReference type="NCBI Taxonomy" id="1036779"/>
    <lineage>
        <taxon>Bacteria</taxon>
        <taxon>Pseudomonadati</taxon>
        <taxon>Pseudomonadota</taxon>
        <taxon>Alphaproteobacteria</taxon>
        <taxon>Hyphomicrobiales</taxon>
        <taxon>Boseaceae</taxon>
        <taxon>Bosea</taxon>
    </lineage>
</organism>
<protein>
    <submittedName>
        <fullName evidence="1">Uncharacterized protein</fullName>
    </submittedName>
</protein>
<dbReference type="AlphaFoldDB" id="A0A1H7GGL2"/>
<dbReference type="Proteomes" id="UP000199664">
    <property type="component" value="Unassembled WGS sequence"/>
</dbReference>
<dbReference type="EMBL" id="FOAN01000001">
    <property type="protein sequence ID" value="SEK36667.1"/>
    <property type="molecule type" value="Genomic_DNA"/>
</dbReference>
<name>A0A1H7GGL2_9HYPH</name>
<evidence type="ECO:0000313" key="2">
    <source>
        <dbReference type="Proteomes" id="UP000199664"/>
    </source>
</evidence>
<sequence>MVIAEKLDVTVEAEDRELKRRDPVRTIVAQCAGLTLGFAVYEAALQRWPHDRLMLRHGARVIRDTHPQPREDFPGR</sequence>
<gene>
    <name evidence="1" type="ORF">SAMN04515666_101336</name>
</gene>
<reference evidence="2" key="1">
    <citation type="submission" date="2016-10" db="EMBL/GenBank/DDBJ databases">
        <authorList>
            <person name="Varghese N."/>
            <person name="Submissions S."/>
        </authorList>
    </citation>
    <scope>NUCLEOTIDE SEQUENCE [LARGE SCALE GENOMIC DNA]</scope>
    <source>
        <strain evidence="2">LMG 26383,CCUG 61248,R- 45681</strain>
    </source>
</reference>
<dbReference type="STRING" id="1036779.SAMN04515666_101336"/>